<dbReference type="InterPro" id="IPR002525">
    <property type="entry name" value="Transp_IS110-like_N"/>
</dbReference>
<proteinExistence type="predicted"/>
<dbReference type="NCBIfam" id="NF033542">
    <property type="entry name" value="transpos_IS110"/>
    <property type="match status" value="1"/>
</dbReference>
<evidence type="ECO:0000259" key="1">
    <source>
        <dbReference type="Pfam" id="PF01548"/>
    </source>
</evidence>
<feature type="domain" description="Transposase IS116/IS110/IS902 C-terminal" evidence="2">
    <location>
        <begin position="213"/>
        <end position="298"/>
    </location>
</feature>
<reference evidence="3 4" key="1">
    <citation type="submission" date="2023-02" db="EMBL/GenBank/DDBJ databases">
        <title>Description and genomic characterization of Microbulbifer bruguierae sp. nov., isolated from the sediment of mangrove plant Bruguiera sexangula.</title>
        <authorList>
            <person name="Long M."/>
        </authorList>
    </citation>
    <scope>NUCLEOTIDE SEQUENCE [LARGE SCALE GENOMIC DNA]</scope>
    <source>
        <strain evidence="3 4">H12</strain>
    </source>
</reference>
<dbReference type="InterPro" id="IPR003346">
    <property type="entry name" value="Transposase_20"/>
</dbReference>
<dbReference type="Pfam" id="PF02371">
    <property type="entry name" value="Transposase_20"/>
    <property type="match status" value="1"/>
</dbReference>
<dbReference type="EMBL" id="CP118605">
    <property type="protein sequence ID" value="WGL17229.1"/>
    <property type="molecule type" value="Genomic_DNA"/>
</dbReference>
<evidence type="ECO:0000259" key="2">
    <source>
        <dbReference type="Pfam" id="PF02371"/>
    </source>
</evidence>
<keyword evidence="4" id="KW-1185">Reference proteome</keyword>
<dbReference type="RefSeq" id="WP_280321068.1">
    <property type="nucleotide sequence ID" value="NZ_CP118605.1"/>
</dbReference>
<dbReference type="InterPro" id="IPR047650">
    <property type="entry name" value="Transpos_IS110"/>
</dbReference>
<protein>
    <submittedName>
        <fullName evidence="3">IS110 family transposase</fullName>
    </submittedName>
</protein>
<evidence type="ECO:0000313" key="4">
    <source>
        <dbReference type="Proteomes" id="UP001236500"/>
    </source>
</evidence>
<name>A0ABY8NFT4_9GAMM</name>
<gene>
    <name evidence="3" type="ORF">PVT68_02760</name>
</gene>
<dbReference type="PANTHER" id="PTHR33055:SF15">
    <property type="entry name" value="TRANSPOSASE-RELATED"/>
    <property type="match status" value="1"/>
</dbReference>
<feature type="domain" description="Transposase IS110-like N-terminal" evidence="1">
    <location>
        <begin position="5"/>
        <end position="146"/>
    </location>
</feature>
<accession>A0ABY8NFT4</accession>
<dbReference type="Pfam" id="PF01548">
    <property type="entry name" value="DEDD_Tnp_IS110"/>
    <property type="match status" value="1"/>
</dbReference>
<evidence type="ECO:0000313" key="3">
    <source>
        <dbReference type="EMBL" id="WGL17229.1"/>
    </source>
</evidence>
<dbReference type="Proteomes" id="UP001236500">
    <property type="component" value="Chromosome"/>
</dbReference>
<dbReference type="PANTHER" id="PTHR33055">
    <property type="entry name" value="TRANSPOSASE FOR INSERTION SEQUENCE ELEMENT IS1111A"/>
    <property type="match status" value="1"/>
</dbReference>
<organism evidence="3 4">
    <name type="scientific">Microbulbifer bruguierae</name>
    <dbReference type="NCBI Taxonomy" id="3029061"/>
    <lineage>
        <taxon>Bacteria</taxon>
        <taxon>Pseudomonadati</taxon>
        <taxon>Pseudomonadota</taxon>
        <taxon>Gammaproteobacteria</taxon>
        <taxon>Cellvibrionales</taxon>
        <taxon>Microbulbiferaceae</taxon>
        <taxon>Microbulbifer</taxon>
    </lineage>
</organism>
<sequence length="338" mass="38261">MKLYCGIDLHSNNSVVVVIDEQDKLVLSRKCPNDISVILGQLSPFSEDIQAVVVESTYNWYWLVDGLEDAGFHVKLANTAAIQQYSGIKHTDDKSDARFLANLLRLDILPAGHIMPREQRHIRDLLRKRSLLIKQRTMLNLNLQGMIARHTGTQLSANQMKRLDHKGIEDLMAEQVVRDSAMINLMQIEAINKSVKLLEQRVSGYCVKTKENKLLQSIPGVGQILSQMIALESGSMDRFSDVRNYSSYVRCVPSRKISNGKTKGSGNRKNGNPWLAWAFMEAAHLSAIWSPEIKKYYQRKASKTHILVAKKSVANKLARAVYHMLKQNTVFDVKRAFA</sequence>